<dbReference type="EMBL" id="JAQQAF010000009">
    <property type="protein sequence ID" value="KAJ8460621.1"/>
    <property type="molecule type" value="Genomic_DNA"/>
</dbReference>
<feature type="compositionally biased region" description="Polar residues" evidence="1">
    <location>
        <begin position="133"/>
        <end position="148"/>
    </location>
</feature>
<evidence type="ECO:0000313" key="2">
    <source>
        <dbReference type="EMBL" id="KAJ8460621.1"/>
    </source>
</evidence>
<feature type="region of interest" description="Disordered" evidence="1">
    <location>
        <begin position="118"/>
        <end position="148"/>
    </location>
</feature>
<gene>
    <name evidence="2" type="ORF">OPV22_033547</name>
</gene>
<evidence type="ECO:0000313" key="3">
    <source>
        <dbReference type="Proteomes" id="UP001222027"/>
    </source>
</evidence>
<protein>
    <submittedName>
        <fullName evidence="2">Uncharacterized protein</fullName>
    </submittedName>
</protein>
<organism evidence="2 3">
    <name type="scientific">Ensete ventricosum</name>
    <name type="common">Abyssinian banana</name>
    <name type="synonym">Musa ensete</name>
    <dbReference type="NCBI Taxonomy" id="4639"/>
    <lineage>
        <taxon>Eukaryota</taxon>
        <taxon>Viridiplantae</taxon>
        <taxon>Streptophyta</taxon>
        <taxon>Embryophyta</taxon>
        <taxon>Tracheophyta</taxon>
        <taxon>Spermatophyta</taxon>
        <taxon>Magnoliopsida</taxon>
        <taxon>Liliopsida</taxon>
        <taxon>Zingiberales</taxon>
        <taxon>Musaceae</taxon>
        <taxon>Ensete</taxon>
    </lineage>
</organism>
<proteinExistence type="predicted"/>
<accession>A0AAV8PQ17</accession>
<name>A0AAV8PQ17_ENSVE</name>
<sequence>MFLRYYSLNRSTASREIYRVMPVLSKDARIPAGKYKKRAWGEDGSRATEEASVARTPVSELLYISTYTVLGGLKITRVDSNHFRRASVNRATSICNGESEESPIILWFQSWFNKSMSNPQEDLDESPEGPLHFSSQPHEVQGPVSVSSRPGKAFGLDAQRVAAEEEWLALADCVLMHVSTRKLKAQAKRRRQSKVTETRSVWLQRN</sequence>
<dbReference type="AlphaFoldDB" id="A0AAV8PQ17"/>
<comment type="caution">
    <text evidence="2">The sequence shown here is derived from an EMBL/GenBank/DDBJ whole genome shotgun (WGS) entry which is preliminary data.</text>
</comment>
<keyword evidence="3" id="KW-1185">Reference proteome</keyword>
<reference evidence="2 3" key="1">
    <citation type="submission" date="2022-12" db="EMBL/GenBank/DDBJ databases">
        <title>Chromosome-scale assembly of the Ensete ventricosum genome.</title>
        <authorList>
            <person name="Dussert Y."/>
            <person name="Stocks J."/>
            <person name="Wendawek A."/>
            <person name="Woldeyes F."/>
            <person name="Nichols R.A."/>
            <person name="Borrell J.S."/>
        </authorList>
    </citation>
    <scope>NUCLEOTIDE SEQUENCE [LARGE SCALE GENOMIC DNA]</scope>
    <source>
        <strain evidence="3">cv. Maze</strain>
        <tissue evidence="2">Seeds</tissue>
    </source>
</reference>
<dbReference type="Proteomes" id="UP001222027">
    <property type="component" value="Unassembled WGS sequence"/>
</dbReference>
<evidence type="ECO:0000256" key="1">
    <source>
        <dbReference type="SAM" id="MobiDB-lite"/>
    </source>
</evidence>